<evidence type="ECO:0000313" key="2">
    <source>
        <dbReference type="EMBL" id="AZA14477.1"/>
    </source>
</evidence>
<accession>A0A3G6J8T5</accession>
<keyword evidence="3" id="KW-1185">Reference proteome</keyword>
<dbReference type="KEGG" id="ccho:CCHOA_10490"/>
<proteinExistence type="predicted"/>
<keyword evidence="1" id="KW-1133">Transmembrane helix</keyword>
<dbReference type="Proteomes" id="UP000269019">
    <property type="component" value="Chromosome"/>
</dbReference>
<feature type="transmembrane region" description="Helical" evidence="1">
    <location>
        <begin position="140"/>
        <end position="159"/>
    </location>
</feature>
<protein>
    <submittedName>
        <fullName evidence="2">Uncharacterized protein</fullName>
    </submittedName>
</protein>
<organism evidence="2 3">
    <name type="scientific">Corynebacterium choanae</name>
    <dbReference type="NCBI Taxonomy" id="1862358"/>
    <lineage>
        <taxon>Bacteria</taxon>
        <taxon>Bacillati</taxon>
        <taxon>Actinomycetota</taxon>
        <taxon>Actinomycetes</taxon>
        <taxon>Mycobacteriales</taxon>
        <taxon>Corynebacteriaceae</taxon>
        <taxon>Corynebacterium</taxon>
    </lineage>
</organism>
<keyword evidence="1" id="KW-0472">Membrane</keyword>
<dbReference type="EMBL" id="CP033896">
    <property type="protein sequence ID" value="AZA14477.1"/>
    <property type="molecule type" value="Genomic_DNA"/>
</dbReference>
<gene>
    <name evidence="2" type="ORF">CCHOA_10490</name>
</gene>
<evidence type="ECO:0000256" key="1">
    <source>
        <dbReference type="SAM" id="Phobius"/>
    </source>
</evidence>
<reference evidence="2 3" key="1">
    <citation type="submission" date="2018-11" db="EMBL/GenBank/DDBJ databases">
        <authorList>
            <person name="Kleinhagauer T."/>
            <person name="Glaeser S.P."/>
            <person name="Spergser J."/>
            <person name="Ruckert C."/>
            <person name="Kaempfer P."/>
            <person name="Busse H.-J."/>
        </authorList>
    </citation>
    <scope>NUCLEOTIDE SEQUENCE [LARGE SCALE GENOMIC DNA]</scope>
    <source>
        <strain evidence="2 3">200CH</strain>
    </source>
</reference>
<dbReference type="RefSeq" id="WP_123929881.1">
    <property type="nucleotide sequence ID" value="NZ_CP033896.1"/>
</dbReference>
<feature type="transmembrane region" description="Helical" evidence="1">
    <location>
        <begin position="102"/>
        <end position="120"/>
    </location>
</feature>
<evidence type="ECO:0000313" key="3">
    <source>
        <dbReference type="Proteomes" id="UP000269019"/>
    </source>
</evidence>
<feature type="transmembrane region" description="Helical" evidence="1">
    <location>
        <begin position="66"/>
        <end position="90"/>
    </location>
</feature>
<name>A0A3G6J8T5_9CORY</name>
<sequence length="185" mass="20033">MSHHLPPSSLPEPLRLGRQVWLVVLLVEVLSQLFTLTVQLTHPAVLATLVQESNQAGELSENAQLWAARFAVIVATLVSLAILGFAAFALQRIRIPGKKSRNYRLLLGYFAGFFAFRGMLQFASPAAAVSLVPLQYTVVQGALEILVGVLAVTGAILLYRKEVTAYIDGEDGTTDASHGTSPHQR</sequence>
<keyword evidence="1" id="KW-0812">Transmembrane</keyword>
<dbReference type="AlphaFoldDB" id="A0A3G6J8T5"/>